<evidence type="ECO:0000256" key="2">
    <source>
        <dbReference type="ARBA" id="ARBA00022679"/>
    </source>
</evidence>
<evidence type="ECO:0000313" key="8">
    <source>
        <dbReference type="Proteomes" id="UP001162483"/>
    </source>
</evidence>
<proteinExistence type="predicted"/>
<dbReference type="EMBL" id="CATNWA010017828">
    <property type="protein sequence ID" value="CAI9603380.1"/>
    <property type="molecule type" value="Genomic_DNA"/>
</dbReference>
<dbReference type="PANTHER" id="PTHR24342:SF21">
    <property type="entry name" value="TRIO RHO GUANINE NUCLEOTIDE EXCHANGE FACTOR"/>
    <property type="match status" value="1"/>
</dbReference>
<sequence>MRITGHYYVHQLLGNAEFAAPEVIKGTPVSLATDIWSLGVLTYVMLSGVSPFLDESSEETCMNICRVDFSFPLEYFTSVSQAAQDFIRATLQMDARWRPTVATCLLHPWLQPHYSNYSKIPLDTTRLTAFIERRSHQNDVRPLPNAKCFIVNRNAMGT</sequence>
<keyword evidence="4" id="KW-0418">Kinase</keyword>
<evidence type="ECO:0000256" key="3">
    <source>
        <dbReference type="ARBA" id="ARBA00022741"/>
    </source>
</evidence>
<dbReference type="Proteomes" id="UP001162483">
    <property type="component" value="Unassembled WGS sequence"/>
</dbReference>
<reference evidence="7" key="1">
    <citation type="submission" date="2023-05" db="EMBL/GenBank/DDBJ databases">
        <authorList>
            <person name="Stuckert A."/>
        </authorList>
    </citation>
    <scope>NUCLEOTIDE SEQUENCE</scope>
</reference>
<dbReference type="InterPro" id="IPR000719">
    <property type="entry name" value="Prot_kinase_dom"/>
</dbReference>
<protein>
    <recommendedName>
        <fullName evidence="6">Protein kinase domain-containing protein</fullName>
    </recommendedName>
</protein>
<dbReference type="InterPro" id="IPR011009">
    <property type="entry name" value="Kinase-like_dom_sf"/>
</dbReference>
<evidence type="ECO:0000256" key="5">
    <source>
        <dbReference type="ARBA" id="ARBA00022840"/>
    </source>
</evidence>
<keyword evidence="2" id="KW-0808">Transferase</keyword>
<keyword evidence="8" id="KW-1185">Reference proteome</keyword>
<dbReference type="Pfam" id="PF00069">
    <property type="entry name" value="Pkinase"/>
    <property type="match status" value="1"/>
</dbReference>
<evidence type="ECO:0000256" key="1">
    <source>
        <dbReference type="ARBA" id="ARBA00022527"/>
    </source>
</evidence>
<evidence type="ECO:0000313" key="7">
    <source>
        <dbReference type="EMBL" id="CAI9603380.1"/>
    </source>
</evidence>
<dbReference type="Gene3D" id="1.10.510.10">
    <property type="entry name" value="Transferase(Phosphotransferase) domain 1"/>
    <property type="match status" value="1"/>
</dbReference>
<dbReference type="PANTHER" id="PTHR24342">
    <property type="entry name" value="SERINE/THREONINE-PROTEIN KINASE 17"/>
    <property type="match status" value="1"/>
</dbReference>
<keyword evidence="1" id="KW-0723">Serine/threonine-protein kinase</keyword>
<keyword evidence="5" id="KW-0067">ATP-binding</keyword>
<evidence type="ECO:0000256" key="4">
    <source>
        <dbReference type="ARBA" id="ARBA00022777"/>
    </source>
</evidence>
<comment type="caution">
    <text evidence="7">The sequence shown here is derived from an EMBL/GenBank/DDBJ whole genome shotgun (WGS) entry which is preliminary data.</text>
</comment>
<evidence type="ECO:0000259" key="6">
    <source>
        <dbReference type="PROSITE" id="PS50011"/>
    </source>
</evidence>
<organism evidence="7 8">
    <name type="scientific">Staurois parvus</name>
    <dbReference type="NCBI Taxonomy" id="386267"/>
    <lineage>
        <taxon>Eukaryota</taxon>
        <taxon>Metazoa</taxon>
        <taxon>Chordata</taxon>
        <taxon>Craniata</taxon>
        <taxon>Vertebrata</taxon>
        <taxon>Euteleostomi</taxon>
        <taxon>Amphibia</taxon>
        <taxon>Batrachia</taxon>
        <taxon>Anura</taxon>
        <taxon>Neobatrachia</taxon>
        <taxon>Ranoidea</taxon>
        <taxon>Ranidae</taxon>
        <taxon>Staurois</taxon>
    </lineage>
</organism>
<accession>A0ABN9G216</accession>
<name>A0ABN9G216_9NEOB</name>
<keyword evidence="3" id="KW-0547">Nucleotide-binding</keyword>
<feature type="domain" description="Protein kinase" evidence="6">
    <location>
        <begin position="1"/>
        <end position="110"/>
    </location>
</feature>
<dbReference type="PROSITE" id="PS50011">
    <property type="entry name" value="PROTEIN_KINASE_DOM"/>
    <property type="match status" value="1"/>
</dbReference>
<dbReference type="SUPFAM" id="SSF56112">
    <property type="entry name" value="Protein kinase-like (PK-like)"/>
    <property type="match status" value="1"/>
</dbReference>
<gene>
    <name evidence="7" type="ORF">SPARVUS_LOCUS13295995</name>
</gene>